<feature type="domain" description="HTH luxR-type" evidence="1">
    <location>
        <begin position="69"/>
        <end position="102"/>
    </location>
</feature>
<accession>A0ABT3CAY1</accession>
<name>A0ABT3CAY1_9MYCO</name>
<evidence type="ECO:0000313" key="2">
    <source>
        <dbReference type="EMBL" id="MCV7226618.1"/>
    </source>
</evidence>
<reference evidence="2 3" key="1">
    <citation type="journal article" date="2022" name="BMC Genomics">
        <title>Comparative genome analysis of mycobacteria focusing on tRNA and non-coding RNA.</title>
        <authorList>
            <person name="Behra P.R.K."/>
            <person name="Pettersson B.M.F."/>
            <person name="Ramesh M."/>
            <person name="Das S."/>
            <person name="Dasgupta S."/>
            <person name="Kirsebom L.A."/>
        </authorList>
    </citation>
    <scope>NUCLEOTIDE SEQUENCE [LARGE SCALE GENOMIC DNA]</scope>
    <source>
        <strain evidence="2 3">DSM 44078</strain>
    </source>
</reference>
<dbReference type="InterPro" id="IPR000792">
    <property type="entry name" value="Tscrpt_reg_LuxR_C"/>
</dbReference>
<dbReference type="EMBL" id="JACKTY010000028">
    <property type="protein sequence ID" value="MCV7226618.1"/>
    <property type="molecule type" value="Genomic_DNA"/>
</dbReference>
<dbReference type="InterPro" id="IPR016032">
    <property type="entry name" value="Sig_transdc_resp-reg_C-effctor"/>
</dbReference>
<dbReference type="Proteomes" id="UP001526201">
    <property type="component" value="Unassembled WGS sequence"/>
</dbReference>
<proteinExistence type="predicted"/>
<keyword evidence="3" id="KW-1185">Reference proteome</keyword>
<sequence length="112" mass="12508">MQADGRRSSSRSARCRCGRWRRCARYSACCATTTVRATLRHSQVSTCSTSWLQTSPPPDSTSPFQSRASERLVLSEHTVKTHVARILTKLTLRDRAQMIVYAYETGMGRPGG</sequence>
<protein>
    <submittedName>
        <fullName evidence="2">Helix-turn-helix transcriptional regulator</fullName>
    </submittedName>
</protein>
<dbReference type="Pfam" id="PF00196">
    <property type="entry name" value="GerE"/>
    <property type="match status" value="1"/>
</dbReference>
<dbReference type="SMART" id="SM00421">
    <property type="entry name" value="HTH_LUXR"/>
    <property type="match status" value="1"/>
</dbReference>
<dbReference type="InterPro" id="IPR036388">
    <property type="entry name" value="WH-like_DNA-bd_sf"/>
</dbReference>
<evidence type="ECO:0000259" key="1">
    <source>
        <dbReference type="SMART" id="SM00421"/>
    </source>
</evidence>
<comment type="caution">
    <text evidence="2">The sequence shown here is derived from an EMBL/GenBank/DDBJ whole genome shotgun (WGS) entry which is preliminary data.</text>
</comment>
<evidence type="ECO:0000313" key="3">
    <source>
        <dbReference type="Proteomes" id="UP001526201"/>
    </source>
</evidence>
<organism evidence="2 3">
    <name type="scientific">Mycolicibacterium komossense</name>
    <dbReference type="NCBI Taxonomy" id="1779"/>
    <lineage>
        <taxon>Bacteria</taxon>
        <taxon>Bacillati</taxon>
        <taxon>Actinomycetota</taxon>
        <taxon>Actinomycetes</taxon>
        <taxon>Mycobacteriales</taxon>
        <taxon>Mycobacteriaceae</taxon>
        <taxon>Mycolicibacterium</taxon>
    </lineage>
</organism>
<dbReference type="SUPFAM" id="SSF46894">
    <property type="entry name" value="C-terminal effector domain of the bipartite response regulators"/>
    <property type="match status" value="1"/>
</dbReference>
<gene>
    <name evidence="2" type="ORF">H7J73_11310</name>
</gene>
<dbReference type="Gene3D" id="1.10.10.10">
    <property type="entry name" value="Winged helix-like DNA-binding domain superfamily/Winged helix DNA-binding domain"/>
    <property type="match status" value="1"/>
</dbReference>